<dbReference type="Gene3D" id="1.20.1050.130">
    <property type="match status" value="1"/>
</dbReference>
<feature type="transmembrane region" description="Helical" evidence="10">
    <location>
        <begin position="980"/>
        <end position="1003"/>
    </location>
</feature>
<sequence length="1490" mass="168369">MGKPSFGDLKTDKGLKELNGFLESRSYIEGYSISQADLDTLSKLQKAPSANLPHALRWYNHVKSFTPEELKSVGVSGACPLKTAAPTTAAKDDDDDVDLFASDDEEDAEAARVREERLKAYAEKKSKKPELIAKSSIVLDVKPWDDETDMKDMEKNVRTIEMDGLIWGASKLVPVGYGIHKLQIMCVVEDAKVSVDELVEKIQDFEDFVQRFLRKPNVTEACESFSALGKHCESSELPAYAGMCWISAARCEGSLGNIPGEASCLVRAARQFLSAEAKDHDLGCPSPSQENLEAALGCYAYASSRYPEDCPIPIGLNLEIVDFLKKVDRNEDTEEHLRSAVELSGDNLDTKIYCLELLASHYIDMRDYTGALNSYNDIVSILDRLPPNGARSETLLKCEVTRLLLLLILRPAPQKLTPNLAKLLEKYTWGDQNDKTLQACGMSERMFILLQSLVAVCQSLDTTNLDHLESELWKLVGNEERELLRILQIKEKRSPFWYYFWQFLYLIPIAITVHYCKSTFFNSLDIRYHQQTNVDVIDVSEKQCKQLFYELIYLRKEILNMKDQLDELQAWKTDFNLDLDAKIGASLDTFYSDQIGLLDYASEYSGGSVISTPDTISYPSKFGLRLFGAIDWILESQPKMILQHQTFPGKCYAFYGDKGRIRIKLGQPTVVTHVSLEHLRIGGSVRNAPKDFEILGFDKDGEENLGSFVYDLNDAVIQTFGVAPKNQTFEMVELRILSNHGEDEMTCVPPPSGRSLEFISPLFSLEMMELRSRSRSTTPFQTEKFIEAESFEGSNHVSVTRSTRSTTTRTMSKADASSTEYFYESARKPIRNKSTKSTRSVYKTSDYSSEEGEIESQVHISQNEKNQIMEDARAAANGSAEISALSLYRRAGRYWDKYPKTDYTYSRHSRDRVELAPGVVQMPNMSRRTIHVDSGTNTDSYLNLKSQHVKQRLFSSPNNNEEIDESYKIFRSTSTRRRTFTSVVTSVFTSIYTVIYWCFYSVYRSTNSTMIYFGKKLHHLASRVMLLDTWLLRKSSSGRKTKAVVALCLLPLLLFAAWFLLSSLGSAIYWSLNNPSDVRVTPPPDVSKTTTGEISFETSNQMPPTSRSRSEVNFAELNTDELVEKILQNPKIHDIVNNYQVKVDRQSDEKMLQIVDELRNEIHKIKNELLLLEQNKNADLNRVVSQVRTENVRNLARLTQRLNRCCNKPVINLEPYVGRVLGDLLNDHDFLSKQKGLTDWLHALFVAKQDLEGRLSNITQNLAAHFDISVENTANRVMEKVVTKLGDGGGDPGSISDEQIRKVVQSALRIYDADRTGLVDYAMEPLGGEIVTTRCTESYSGTAVISVLGIPVWYPSISPRVVITPGINPGECWAFQNFPGFLVIKLAARVRLEAFSVEHVSRLLVPEGKIDSAPKEFEVFGLNSENDREAVKIGEYVYDYDGDPIQYFAAQETGLVFTMVEIRVKSNHGNPNYTCLYRFRVHGTLSSEPT</sequence>
<dbReference type="CDD" id="cd10308">
    <property type="entry name" value="GST_C_eEF1b_like"/>
    <property type="match status" value="1"/>
</dbReference>
<dbReference type="InterPro" id="IPR012919">
    <property type="entry name" value="SUN_dom"/>
</dbReference>
<feature type="domain" description="SUN" evidence="11">
    <location>
        <begin position="584"/>
        <end position="758"/>
    </location>
</feature>
<dbReference type="InterPro" id="IPR011990">
    <property type="entry name" value="TPR-like_helical_dom_sf"/>
</dbReference>
<keyword evidence="6 10" id="KW-1133">Transmembrane helix</keyword>
<evidence type="ECO:0000256" key="3">
    <source>
        <dbReference type="ARBA" id="ARBA00022692"/>
    </source>
</evidence>
<protein>
    <recommendedName>
        <fullName evidence="11">SUN domain-containing protein</fullName>
    </recommendedName>
</protein>
<dbReference type="InterPro" id="IPR036282">
    <property type="entry name" value="Glutathione-S-Trfase_C_sf"/>
</dbReference>
<evidence type="ECO:0000256" key="6">
    <source>
        <dbReference type="ARBA" id="ARBA00022989"/>
    </source>
</evidence>
<dbReference type="GO" id="GO:0003746">
    <property type="term" value="F:translation elongation factor activity"/>
    <property type="evidence" value="ECO:0007669"/>
    <property type="project" value="UniProtKB-KW"/>
</dbReference>
<feature type="coiled-coil region" evidence="9">
    <location>
        <begin position="1148"/>
        <end position="1175"/>
    </location>
</feature>
<proteinExistence type="inferred from homology"/>
<accession>A0A8J6H8V3</accession>
<organism evidence="12 13">
    <name type="scientific">Tenebrio molitor</name>
    <name type="common">Yellow mealworm beetle</name>
    <dbReference type="NCBI Taxonomy" id="7067"/>
    <lineage>
        <taxon>Eukaryota</taxon>
        <taxon>Metazoa</taxon>
        <taxon>Ecdysozoa</taxon>
        <taxon>Arthropoda</taxon>
        <taxon>Hexapoda</taxon>
        <taxon>Insecta</taxon>
        <taxon>Pterygota</taxon>
        <taxon>Neoptera</taxon>
        <taxon>Endopterygota</taxon>
        <taxon>Coleoptera</taxon>
        <taxon>Polyphaga</taxon>
        <taxon>Cucujiformia</taxon>
        <taxon>Tenebrionidae</taxon>
        <taxon>Tenebrio</taxon>
    </lineage>
</organism>
<dbReference type="GO" id="GO:0034993">
    <property type="term" value="C:meiotic nuclear membrane microtubule tethering complex"/>
    <property type="evidence" value="ECO:0007669"/>
    <property type="project" value="TreeGrafter"/>
</dbReference>
<dbReference type="InterPro" id="IPR014038">
    <property type="entry name" value="EF1B_bsu/dsu_GNE"/>
</dbReference>
<gene>
    <name evidence="12" type="ORF">GEV33_013238</name>
</gene>
<evidence type="ECO:0000256" key="8">
    <source>
        <dbReference type="ARBA" id="ARBA00023136"/>
    </source>
</evidence>
<comment type="similarity">
    <text evidence="2">Belongs to the EF-1-beta/EF-1-delta family.</text>
</comment>
<evidence type="ECO:0000256" key="5">
    <source>
        <dbReference type="ARBA" id="ARBA00022917"/>
    </source>
</evidence>
<evidence type="ECO:0000256" key="7">
    <source>
        <dbReference type="ARBA" id="ARBA00023054"/>
    </source>
</evidence>
<dbReference type="SMART" id="SM00888">
    <property type="entry name" value="EF1_GNE"/>
    <property type="match status" value="1"/>
</dbReference>
<dbReference type="Gene3D" id="2.60.120.260">
    <property type="entry name" value="Galactose-binding domain-like"/>
    <property type="match status" value="2"/>
</dbReference>
<reference evidence="12" key="1">
    <citation type="journal article" date="2020" name="J Insects Food Feed">
        <title>The yellow mealworm (Tenebrio molitor) genome: a resource for the emerging insects as food and feed industry.</title>
        <authorList>
            <person name="Eriksson T."/>
            <person name="Andere A."/>
            <person name="Kelstrup H."/>
            <person name="Emery V."/>
            <person name="Picard C."/>
        </authorList>
    </citation>
    <scope>NUCLEOTIDE SEQUENCE</scope>
    <source>
        <strain evidence="12">Stoneville</strain>
        <tissue evidence="12">Whole head</tissue>
    </source>
</reference>
<keyword evidence="5" id="KW-0648">Protein biosynthesis</keyword>
<feature type="transmembrane region" description="Helical" evidence="10">
    <location>
        <begin position="1043"/>
        <end position="1072"/>
    </location>
</feature>
<dbReference type="SUPFAM" id="SSF47616">
    <property type="entry name" value="GST C-terminal domain-like"/>
    <property type="match status" value="1"/>
</dbReference>
<evidence type="ECO:0000313" key="13">
    <source>
        <dbReference type="Proteomes" id="UP000719412"/>
    </source>
</evidence>
<keyword evidence="7 9" id="KW-0175">Coiled coil</keyword>
<evidence type="ECO:0000313" key="12">
    <source>
        <dbReference type="EMBL" id="KAH0809552.1"/>
    </source>
</evidence>
<evidence type="ECO:0000256" key="4">
    <source>
        <dbReference type="ARBA" id="ARBA00022768"/>
    </source>
</evidence>
<keyword evidence="4" id="KW-0251">Elongation factor</keyword>
<name>A0A8J6H8V3_TENMO</name>
<dbReference type="EMBL" id="JABDTM020028070">
    <property type="protein sequence ID" value="KAH0809552.1"/>
    <property type="molecule type" value="Genomic_DNA"/>
</dbReference>
<dbReference type="InterPro" id="IPR045119">
    <property type="entry name" value="SUN1-5"/>
</dbReference>
<dbReference type="Pfam" id="PF10587">
    <property type="entry name" value="EF-1_beta_acid"/>
    <property type="match status" value="1"/>
</dbReference>
<dbReference type="GO" id="GO:0043495">
    <property type="term" value="F:protein-membrane adaptor activity"/>
    <property type="evidence" value="ECO:0007669"/>
    <property type="project" value="TreeGrafter"/>
</dbReference>
<dbReference type="Proteomes" id="UP000719412">
    <property type="component" value="Unassembled WGS sequence"/>
</dbReference>
<dbReference type="Pfam" id="PF07738">
    <property type="entry name" value="Sad1_UNC"/>
    <property type="match status" value="2"/>
</dbReference>
<dbReference type="PANTHER" id="PTHR12911">
    <property type="entry name" value="SAD1/UNC-84-LIKE PROTEIN-RELATED"/>
    <property type="match status" value="1"/>
</dbReference>
<dbReference type="FunFam" id="3.30.70.60:FF:000001">
    <property type="entry name" value="Elongation factor 1-beta 1 like"/>
    <property type="match status" value="1"/>
</dbReference>
<comment type="caution">
    <text evidence="12">The sequence shown here is derived from an EMBL/GenBank/DDBJ whole genome shotgun (WGS) entry which is preliminary data.</text>
</comment>
<dbReference type="PANTHER" id="PTHR12911:SF8">
    <property type="entry name" value="KLAROID PROTEIN-RELATED"/>
    <property type="match status" value="1"/>
</dbReference>
<keyword evidence="8 10" id="KW-0472">Membrane</keyword>
<comment type="subcellular location">
    <subcellularLocation>
        <location evidence="1">Membrane</location>
    </subcellularLocation>
</comment>
<reference evidence="12" key="2">
    <citation type="submission" date="2021-08" db="EMBL/GenBank/DDBJ databases">
        <authorList>
            <person name="Eriksson T."/>
        </authorList>
    </citation>
    <scope>NUCLEOTIDE SEQUENCE</scope>
    <source>
        <strain evidence="12">Stoneville</strain>
        <tissue evidence="12">Whole head</tissue>
    </source>
</reference>
<feature type="domain" description="SUN" evidence="11">
    <location>
        <begin position="1327"/>
        <end position="1486"/>
    </location>
</feature>
<evidence type="ECO:0000256" key="9">
    <source>
        <dbReference type="SAM" id="Coils"/>
    </source>
</evidence>
<evidence type="ECO:0000256" key="1">
    <source>
        <dbReference type="ARBA" id="ARBA00004370"/>
    </source>
</evidence>
<dbReference type="SUPFAM" id="SSF48452">
    <property type="entry name" value="TPR-like"/>
    <property type="match status" value="1"/>
</dbReference>
<dbReference type="Pfam" id="PF00736">
    <property type="entry name" value="EF1_GNE"/>
    <property type="match status" value="1"/>
</dbReference>
<dbReference type="CDD" id="cd00292">
    <property type="entry name" value="EF1B"/>
    <property type="match status" value="1"/>
</dbReference>
<dbReference type="SMART" id="SM01182">
    <property type="entry name" value="EF-1_beta_acid"/>
    <property type="match status" value="1"/>
</dbReference>
<dbReference type="SUPFAM" id="SSF54984">
    <property type="entry name" value="eEF-1beta-like"/>
    <property type="match status" value="1"/>
</dbReference>
<dbReference type="InterPro" id="IPR036219">
    <property type="entry name" value="eEF-1beta-like_sf"/>
</dbReference>
<dbReference type="InterPro" id="IPR018940">
    <property type="entry name" value="EF-1_beta_acid_region_euk"/>
</dbReference>
<evidence type="ECO:0000259" key="11">
    <source>
        <dbReference type="PROSITE" id="PS51469"/>
    </source>
</evidence>
<dbReference type="FunFam" id="2.60.120.260:FF:000009">
    <property type="entry name" value="SUN domain-containing protein 1 isoform X1"/>
    <property type="match status" value="1"/>
</dbReference>
<evidence type="ECO:0000256" key="2">
    <source>
        <dbReference type="ARBA" id="ARBA00007411"/>
    </source>
</evidence>
<dbReference type="Gene3D" id="3.30.70.60">
    <property type="match status" value="1"/>
</dbReference>
<keyword evidence="13" id="KW-1185">Reference proteome</keyword>
<dbReference type="InterPro" id="IPR014717">
    <property type="entry name" value="Transl_elong_EF1B/ribsomal_bS6"/>
</dbReference>
<dbReference type="PROSITE" id="PS51469">
    <property type="entry name" value="SUN"/>
    <property type="match status" value="2"/>
</dbReference>
<keyword evidence="3 10" id="KW-0812">Transmembrane</keyword>
<evidence type="ECO:0000256" key="10">
    <source>
        <dbReference type="SAM" id="Phobius"/>
    </source>
</evidence>